<feature type="compositionally biased region" description="Polar residues" evidence="1">
    <location>
        <begin position="65"/>
        <end position="87"/>
    </location>
</feature>
<dbReference type="EMBL" id="CAJVPY010007735">
    <property type="protein sequence ID" value="CAG8684857.1"/>
    <property type="molecule type" value="Genomic_DNA"/>
</dbReference>
<comment type="caution">
    <text evidence="2">The sequence shown here is derived from an EMBL/GenBank/DDBJ whole genome shotgun (WGS) entry which is preliminary data.</text>
</comment>
<evidence type="ECO:0000256" key="1">
    <source>
        <dbReference type="SAM" id="MobiDB-lite"/>
    </source>
</evidence>
<reference evidence="2" key="1">
    <citation type="submission" date="2021-06" db="EMBL/GenBank/DDBJ databases">
        <authorList>
            <person name="Kallberg Y."/>
            <person name="Tangrot J."/>
            <person name="Rosling A."/>
        </authorList>
    </citation>
    <scope>NUCLEOTIDE SEQUENCE</scope>
    <source>
        <strain evidence="2">MA453B</strain>
    </source>
</reference>
<gene>
    <name evidence="2" type="ORF">DERYTH_LOCUS12037</name>
</gene>
<feature type="region of interest" description="Disordered" evidence="1">
    <location>
        <begin position="189"/>
        <end position="213"/>
    </location>
</feature>
<proteinExistence type="predicted"/>
<accession>A0A9N9EQV4</accession>
<dbReference type="Proteomes" id="UP000789405">
    <property type="component" value="Unassembled WGS sequence"/>
</dbReference>
<feature type="non-terminal residue" evidence="2">
    <location>
        <position position="1"/>
    </location>
</feature>
<dbReference type="AlphaFoldDB" id="A0A9N9EQV4"/>
<feature type="compositionally biased region" description="Basic residues" evidence="1">
    <location>
        <begin position="204"/>
        <end position="213"/>
    </location>
</feature>
<feature type="compositionally biased region" description="Low complexity" evidence="1">
    <location>
        <begin position="95"/>
        <end position="107"/>
    </location>
</feature>
<dbReference type="OrthoDB" id="10639335at2759"/>
<feature type="region of interest" description="Disordered" evidence="1">
    <location>
        <begin position="142"/>
        <end position="174"/>
    </location>
</feature>
<protein>
    <submittedName>
        <fullName evidence="2">11005_t:CDS:1</fullName>
    </submittedName>
</protein>
<feature type="compositionally biased region" description="Basic and acidic residues" evidence="1">
    <location>
        <begin position="189"/>
        <end position="198"/>
    </location>
</feature>
<evidence type="ECO:0000313" key="2">
    <source>
        <dbReference type="EMBL" id="CAG8684857.1"/>
    </source>
</evidence>
<organism evidence="2 3">
    <name type="scientific">Dentiscutata erythropus</name>
    <dbReference type="NCBI Taxonomy" id="1348616"/>
    <lineage>
        <taxon>Eukaryota</taxon>
        <taxon>Fungi</taxon>
        <taxon>Fungi incertae sedis</taxon>
        <taxon>Mucoromycota</taxon>
        <taxon>Glomeromycotina</taxon>
        <taxon>Glomeromycetes</taxon>
        <taxon>Diversisporales</taxon>
        <taxon>Gigasporaceae</taxon>
        <taxon>Dentiscutata</taxon>
    </lineage>
</organism>
<evidence type="ECO:0000313" key="3">
    <source>
        <dbReference type="Proteomes" id="UP000789405"/>
    </source>
</evidence>
<name>A0A9N9EQV4_9GLOM</name>
<keyword evidence="3" id="KW-1185">Reference proteome</keyword>
<sequence>SKTSNSSTITRAKALVLAKRKTTKALLQEQPSKKYKIINSSNKEVKKHELATSKENWNDIISQENPWLNSNKSLQKTELGKQNNKATHMSKKVPESSASSSHVEMPSKSPEPPVNPYIHVLTNELKQEATWDKALLKQPLQEEPTITEVQEELSKENIPVSNQEETPKENTENLANLDTMIIYAEEVTKKNDETDNKRISLLSKRGRKSTFAQ</sequence>
<feature type="region of interest" description="Disordered" evidence="1">
    <location>
        <begin position="65"/>
        <end position="116"/>
    </location>
</feature>